<keyword evidence="3" id="KW-1185">Reference proteome</keyword>
<evidence type="ECO:0000256" key="1">
    <source>
        <dbReference type="SAM" id="MobiDB-lite"/>
    </source>
</evidence>
<dbReference type="AlphaFoldDB" id="A0A1R3KTJ3"/>
<feature type="compositionally biased region" description="Basic residues" evidence="1">
    <location>
        <begin position="14"/>
        <end position="28"/>
    </location>
</feature>
<accession>A0A1R3KTJ3</accession>
<proteinExistence type="predicted"/>
<dbReference type="EMBL" id="AWUE01011845">
    <property type="protein sequence ID" value="OMP10413.1"/>
    <property type="molecule type" value="Genomic_DNA"/>
</dbReference>
<gene>
    <name evidence="2" type="ORF">COLO4_04531</name>
</gene>
<evidence type="ECO:0000313" key="2">
    <source>
        <dbReference type="EMBL" id="OMP10413.1"/>
    </source>
</evidence>
<name>A0A1R3KTJ3_9ROSI</name>
<feature type="compositionally biased region" description="Low complexity" evidence="1">
    <location>
        <begin position="61"/>
        <end position="75"/>
    </location>
</feature>
<evidence type="ECO:0000313" key="3">
    <source>
        <dbReference type="Proteomes" id="UP000187203"/>
    </source>
</evidence>
<protein>
    <submittedName>
        <fullName evidence="2">Uncharacterized protein</fullName>
    </submittedName>
</protein>
<organism evidence="2 3">
    <name type="scientific">Corchorus olitorius</name>
    <dbReference type="NCBI Taxonomy" id="93759"/>
    <lineage>
        <taxon>Eukaryota</taxon>
        <taxon>Viridiplantae</taxon>
        <taxon>Streptophyta</taxon>
        <taxon>Embryophyta</taxon>
        <taxon>Tracheophyta</taxon>
        <taxon>Spermatophyta</taxon>
        <taxon>Magnoliopsida</taxon>
        <taxon>eudicotyledons</taxon>
        <taxon>Gunneridae</taxon>
        <taxon>Pentapetalae</taxon>
        <taxon>rosids</taxon>
        <taxon>malvids</taxon>
        <taxon>Malvales</taxon>
        <taxon>Malvaceae</taxon>
        <taxon>Grewioideae</taxon>
        <taxon>Apeibeae</taxon>
        <taxon>Corchorus</taxon>
    </lineage>
</organism>
<feature type="region of interest" description="Disordered" evidence="1">
    <location>
        <begin position="1"/>
        <end position="85"/>
    </location>
</feature>
<comment type="caution">
    <text evidence="2">The sequence shown here is derived from an EMBL/GenBank/DDBJ whole genome shotgun (WGS) entry which is preliminary data.</text>
</comment>
<reference evidence="3" key="1">
    <citation type="submission" date="2013-09" db="EMBL/GenBank/DDBJ databases">
        <title>Corchorus olitorius genome sequencing.</title>
        <authorList>
            <person name="Alam M."/>
            <person name="Haque M.S."/>
            <person name="Islam M.S."/>
            <person name="Emdad E.M."/>
            <person name="Islam M.M."/>
            <person name="Ahmed B."/>
            <person name="Halim A."/>
            <person name="Hossen Q.M.M."/>
            <person name="Hossain M.Z."/>
            <person name="Ahmed R."/>
            <person name="Khan M.M."/>
            <person name="Islam R."/>
            <person name="Rashid M.M."/>
            <person name="Khan S.A."/>
            <person name="Rahman M.S."/>
            <person name="Alam M."/>
            <person name="Yahiya A.S."/>
            <person name="Khan M.S."/>
            <person name="Azam M.S."/>
            <person name="Haque T."/>
            <person name="Lashkar M.Z.H."/>
            <person name="Akhand A.I."/>
            <person name="Morshed G."/>
            <person name="Roy S."/>
            <person name="Uddin K.S."/>
            <person name="Rabeya T."/>
            <person name="Hossain A.S."/>
            <person name="Chowdhury A."/>
            <person name="Snigdha A.R."/>
            <person name="Mortoza M.S."/>
            <person name="Matin S.A."/>
            <person name="Hoque S.M.E."/>
            <person name="Islam M.K."/>
            <person name="Roy D.K."/>
            <person name="Haider R."/>
            <person name="Moosa M.M."/>
            <person name="Elias S.M."/>
            <person name="Hasan A.M."/>
            <person name="Jahan S."/>
            <person name="Shafiuddin M."/>
            <person name="Mahmood N."/>
            <person name="Shommy N.S."/>
        </authorList>
    </citation>
    <scope>NUCLEOTIDE SEQUENCE [LARGE SCALE GENOMIC DNA]</scope>
    <source>
        <strain evidence="3">cv. O-4</strain>
    </source>
</reference>
<sequence length="85" mass="9340">MEPRAEPISLLSRSVKHRAATKPNKPSRRLVGLVGSRHNATEHGGRMSRSKQNAAAPQKTPSSTSTSYMSISPYIRHNCPNFKPS</sequence>
<dbReference type="Proteomes" id="UP000187203">
    <property type="component" value="Unassembled WGS sequence"/>
</dbReference>